<protein>
    <submittedName>
        <fullName evidence="1">Uncharacterized protein</fullName>
    </submittedName>
</protein>
<organism evidence="1">
    <name type="scientific">Salmonella enterica</name>
    <name type="common">Salmonella choleraesuis</name>
    <dbReference type="NCBI Taxonomy" id="28901"/>
    <lineage>
        <taxon>Bacteria</taxon>
        <taxon>Pseudomonadati</taxon>
        <taxon>Pseudomonadota</taxon>
        <taxon>Gammaproteobacteria</taxon>
        <taxon>Enterobacterales</taxon>
        <taxon>Enterobacteriaceae</taxon>
        <taxon>Salmonella</taxon>
    </lineage>
</organism>
<dbReference type="EMBL" id="AAMGRQ010000028">
    <property type="protein sequence ID" value="EDH1795216.1"/>
    <property type="molecule type" value="Genomic_DNA"/>
</dbReference>
<proteinExistence type="predicted"/>
<accession>A0A633DIR0</accession>
<evidence type="ECO:0000313" key="1">
    <source>
        <dbReference type="EMBL" id="EDH1795216.1"/>
    </source>
</evidence>
<name>A0A633DIR0_SALER</name>
<gene>
    <name evidence="1" type="ORF">GC469_17780</name>
</gene>
<sequence length="174" mass="19264">MIYFGLVCVKSGVKVYNAKNIFPVACAEEIVLPADLIAKLTPQNSTGLGSASVQGNLLNTRASTMPVLDVVNTWLTNKLTADELALILRNRSRFTFTIGVGDRRAEFKSRFRIATNWHGEDADNLLLAPDPWNDPRYNFRLTFTGSAGTMKLTDTHASSNTYGSIRYFTVRVKA</sequence>
<comment type="caution">
    <text evidence="1">The sequence shown here is derived from an EMBL/GenBank/DDBJ whole genome shotgun (WGS) entry which is preliminary data.</text>
</comment>
<dbReference type="AlphaFoldDB" id="A0A633DIR0"/>
<reference evidence="1" key="1">
    <citation type="submission" date="2019-10" db="EMBL/GenBank/DDBJ databases">
        <authorList>
            <consortium name="PulseNet: The National Subtyping Network for Foodborne Disease Surveillance"/>
            <person name="Tarr C.L."/>
            <person name="Trees E."/>
            <person name="Katz L.S."/>
            <person name="Carleton-Romer H.A."/>
            <person name="Stroika S."/>
            <person name="Kucerova Z."/>
            <person name="Roache K.F."/>
            <person name="Sabol A.L."/>
            <person name="Besser J."/>
            <person name="Gerner-Smidt P."/>
        </authorList>
    </citation>
    <scope>NUCLEOTIDE SEQUENCE</scope>
    <source>
        <strain evidence="1">PNUSAS100866</strain>
    </source>
</reference>